<proteinExistence type="predicted"/>
<dbReference type="Gene3D" id="3.90.550.10">
    <property type="entry name" value="Spore Coat Polysaccharide Biosynthesis Protein SpsA, Chain A"/>
    <property type="match status" value="1"/>
</dbReference>
<dbReference type="RefSeq" id="WP_127745393.1">
    <property type="nucleotide sequence ID" value="NZ_SACN01000003.1"/>
</dbReference>
<dbReference type="InterPro" id="IPR029044">
    <property type="entry name" value="Nucleotide-diphossugar_trans"/>
</dbReference>
<evidence type="ECO:0000313" key="2">
    <source>
        <dbReference type="EMBL" id="RVT90142.1"/>
    </source>
</evidence>
<feature type="domain" description="Glycosyltransferase 2-like" evidence="1">
    <location>
        <begin position="5"/>
        <end position="161"/>
    </location>
</feature>
<dbReference type="Proteomes" id="UP000282971">
    <property type="component" value="Unassembled WGS sequence"/>
</dbReference>
<gene>
    <name evidence="2" type="ORF">EOD43_17700</name>
</gene>
<evidence type="ECO:0000259" key="1">
    <source>
        <dbReference type="Pfam" id="PF00535"/>
    </source>
</evidence>
<protein>
    <submittedName>
        <fullName evidence="2">Glycosyltransferase family 2 protein</fullName>
    </submittedName>
</protein>
<evidence type="ECO:0000313" key="3">
    <source>
        <dbReference type="Proteomes" id="UP000282971"/>
    </source>
</evidence>
<comment type="caution">
    <text evidence="2">The sequence shown here is derived from an EMBL/GenBank/DDBJ whole genome shotgun (WGS) entry which is preliminary data.</text>
</comment>
<name>A0A437LXQ8_9SPHN</name>
<dbReference type="Pfam" id="PF00535">
    <property type="entry name" value="Glycos_transf_2"/>
    <property type="match status" value="1"/>
</dbReference>
<keyword evidence="2" id="KW-0808">Transferase</keyword>
<dbReference type="SUPFAM" id="SSF53448">
    <property type="entry name" value="Nucleotide-diphospho-sugar transferases"/>
    <property type="match status" value="1"/>
</dbReference>
<dbReference type="PANTHER" id="PTHR43685:SF2">
    <property type="entry name" value="GLYCOSYLTRANSFERASE 2-LIKE DOMAIN-CONTAINING PROTEIN"/>
    <property type="match status" value="1"/>
</dbReference>
<dbReference type="EMBL" id="SACN01000003">
    <property type="protein sequence ID" value="RVT90142.1"/>
    <property type="molecule type" value="Genomic_DNA"/>
</dbReference>
<dbReference type="PANTHER" id="PTHR43685">
    <property type="entry name" value="GLYCOSYLTRANSFERASE"/>
    <property type="match status" value="1"/>
</dbReference>
<dbReference type="GO" id="GO:0016740">
    <property type="term" value="F:transferase activity"/>
    <property type="evidence" value="ECO:0007669"/>
    <property type="project" value="UniProtKB-KW"/>
</dbReference>
<accession>A0A437LXQ8</accession>
<dbReference type="AlphaFoldDB" id="A0A437LXQ8"/>
<dbReference type="InterPro" id="IPR001173">
    <property type="entry name" value="Glyco_trans_2-like"/>
</dbReference>
<reference evidence="2 3" key="1">
    <citation type="submission" date="2019-01" db="EMBL/GenBank/DDBJ databases">
        <authorList>
            <person name="Chen W.-M."/>
        </authorList>
    </citation>
    <scope>NUCLEOTIDE SEQUENCE [LARGE SCALE GENOMIC DNA]</scope>
    <source>
        <strain evidence="2 3">CCP-7</strain>
    </source>
</reference>
<dbReference type="OrthoDB" id="8404680at2"/>
<dbReference type="CDD" id="cd00761">
    <property type="entry name" value="Glyco_tranf_GTA_type"/>
    <property type="match status" value="1"/>
</dbReference>
<dbReference type="InterPro" id="IPR050834">
    <property type="entry name" value="Glycosyltransf_2"/>
</dbReference>
<keyword evidence="3" id="KW-1185">Reference proteome</keyword>
<sequence length="287" mass="31939">MKVYVIVATVGRAELTYKTVDRLADQTRQPDGVIVVSVTPQDVAGVERARSNPQIVFAERGLCNQRNKGLDMIDGVADIVIFFDDDFMPAATYLEEIERLFIAKPDVVGITGRVIADGIHGQGYSFEEGATILEKDTPSTADERPISALYGCNMSIRMSAVQGLRFDPALPLYGWQEDIDFTYQVGRRGRNVKAFRPAGVHLGSKGGRTSGLRLGYSQIANPLYMLRKKSIPVKQAIKLLYQPFLANLLKSIRPEHHVDRRGRLRGNLVAIVDVVLGRIDPRKIERM</sequence>
<organism evidence="2 3">
    <name type="scientific">Sphingomonas crocodyli</name>
    <dbReference type="NCBI Taxonomy" id="1979270"/>
    <lineage>
        <taxon>Bacteria</taxon>
        <taxon>Pseudomonadati</taxon>
        <taxon>Pseudomonadota</taxon>
        <taxon>Alphaproteobacteria</taxon>
        <taxon>Sphingomonadales</taxon>
        <taxon>Sphingomonadaceae</taxon>
        <taxon>Sphingomonas</taxon>
    </lineage>
</organism>